<organism evidence="1 2">
    <name type="scientific">Clostridium faecium</name>
    <dbReference type="NCBI Taxonomy" id="2762223"/>
    <lineage>
        <taxon>Bacteria</taxon>
        <taxon>Bacillati</taxon>
        <taxon>Bacillota</taxon>
        <taxon>Clostridia</taxon>
        <taxon>Eubacteriales</taxon>
        <taxon>Clostridiaceae</taxon>
        <taxon>Clostridium</taxon>
    </lineage>
</organism>
<keyword evidence="2" id="KW-1185">Reference proteome</keyword>
<gene>
    <name evidence="1" type="ORF">H9637_17020</name>
</gene>
<evidence type="ECO:0000313" key="1">
    <source>
        <dbReference type="EMBL" id="MBD8048711.1"/>
    </source>
</evidence>
<reference evidence="1 2" key="1">
    <citation type="submission" date="2020-08" db="EMBL/GenBank/DDBJ databases">
        <title>A Genomic Blueprint of the Chicken Gut Microbiome.</title>
        <authorList>
            <person name="Gilroy R."/>
            <person name="Ravi A."/>
            <person name="Getino M."/>
            <person name="Pursley I."/>
            <person name="Horton D.L."/>
            <person name="Alikhan N.-F."/>
            <person name="Baker D."/>
            <person name="Gharbi K."/>
            <person name="Hall N."/>
            <person name="Watson M."/>
            <person name="Adriaenssens E.M."/>
            <person name="Foster-Nyarko E."/>
            <person name="Jarju S."/>
            <person name="Secka A."/>
            <person name="Antonio M."/>
            <person name="Oren A."/>
            <person name="Chaudhuri R."/>
            <person name="La Ragione R.M."/>
            <person name="Hildebrand F."/>
            <person name="Pallen M.J."/>
        </authorList>
    </citation>
    <scope>NUCLEOTIDE SEQUENCE [LARGE SCALE GENOMIC DNA]</scope>
    <source>
        <strain evidence="1 2">N37</strain>
    </source>
</reference>
<protein>
    <submittedName>
        <fullName evidence="1">Uncharacterized protein</fullName>
    </submittedName>
</protein>
<dbReference type="Proteomes" id="UP000627166">
    <property type="component" value="Unassembled WGS sequence"/>
</dbReference>
<evidence type="ECO:0000313" key="2">
    <source>
        <dbReference type="Proteomes" id="UP000627166"/>
    </source>
</evidence>
<name>A0ABR8YWQ5_9CLOT</name>
<sequence length="203" mass="23865">MVNRRVFGERNSQYTSLALLTYKGVRIDKYSETNEMALIKMDDINVAEKSVLVGVGDYRRKINFDDDEWSIIRRTIDRHEPEKGIYLFQPFKTTRTIDQPLTRWSLVQRLHDLSSEIYNNPNTADYKVIRLSGINYMFSMKLMNHGIMISRNMRNPEVTQLATECLQQFGDLPITNLEQIRKATTKTKIDRLKLNTIQYTESF</sequence>
<proteinExistence type="predicted"/>
<accession>A0ABR8YWQ5</accession>
<dbReference type="EMBL" id="JACSQB010000166">
    <property type="protein sequence ID" value="MBD8048711.1"/>
    <property type="molecule type" value="Genomic_DNA"/>
</dbReference>
<comment type="caution">
    <text evidence="1">The sequence shown here is derived from an EMBL/GenBank/DDBJ whole genome shotgun (WGS) entry which is preliminary data.</text>
</comment>